<dbReference type="EMBL" id="GG692421">
    <property type="protein sequence ID" value="EER42697.1"/>
    <property type="molecule type" value="Genomic_DNA"/>
</dbReference>
<gene>
    <name evidence="2" type="ORF">HCDG_02595</name>
</gene>
<evidence type="ECO:0000256" key="1">
    <source>
        <dbReference type="SAM" id="Phobius"/>
    </source>
</evidence>
<keyword evidence="1" id="KW-0812">Transmembrane</keyword>
<dbReference type="OMA" id="MWASADC"/>
<keyword evidence="1" id="KW-0472">Membrane</keyword>
<name>C6H8R4_AJECH</name>
<dbReference type="AlphaFoldDB" id="C6H8R4"/>
<dbReference type="Proteomes" id="UP000002624">
    <property type="component" value="Unassembled WGS sequence"/>
</dbReference>
<organism evidence="2 3">
    <name type="scientific">Ajellomyces capsulatus (strain H143)</name>
    <name type="common">Darling's disease fungus</name>
    <name type="synonym">Histoplasma capsulatum</name>
    <dbReference type="NCBI Taxonomy" id="544712"/>
    <lineage>
        <taxon>Eukaryota</taxon>
        <taxon>Fungi</taxon>
        <taxon>Dikarya</taxon>
        <taxon>Ascomycota</taxon>
        <taxon>Pezizomycotina</taxon>
        <taxon>Eurotiomycetes</taxon>
        <taxon>Eurotiomycetidae</taxon>
        <taxon>Onygenales</taxon>
        <taxon>Ajellomycetaceae</taxon>
        <taxon>Histoplasma</taxon>
    </lineage>
</organism>
<dbReference type="HOGENOM" id="CLU_1937536_0_0_1"/>
<sequence length="130" mass="14612">MFVSPPGPREISTWTNQPVQRRSEFKIPIIIIENKQSQRAALDVMRMWASADCRPQTVGQICSSCARLRIQGQVGGDGPRRGLVFKGPAPVVWFLDLLFGNLSALPLAYPFLFVGLSLSWASLRWKRKVE</sequence>
<feature type="transmembrane region" description="Helical" evidence="1">
    <location>
        <begin position="104"/>
        <end position="123"/>
    </location>
</feature>
<keyword evidence="1" id="KW-1133">Transmembrane helix</keyword>
<proteinExistence type="predicted"/>
<evidence type="ECO:0000313" key="2">
    <source>
        <dbReference type="EMBL" id="EER42697.1"/>
    </source>
</evidence>
<dbReference type="VEuPathDB" id="FungiDB:HCDG_02595"/>
<evidence type="ECO:0000313" key="3">
    <source>
        <dbReference type="Proteomes" id="UP000002624"/>
    </source>
</evidence>
<reference evidence="3" key="1">
    <citation type="submission" date="2009-05" db="EMBL/GenBank/DDBJ databases">
        <title>The genome sequence of Ajellomyces capsulatus strain H143.</title>
        <authorList>
            <person name="Champion M."/>
            <person name="Cuomo C.A."/>
            <person name="Ma L.-J."/>
            <person name="Henn M.R."/>
            <person name="Sil A."/>
            <person name="Goldman B."/>
            <person name="Young S.K."/>
            <person name="Kodira C.D."/>
            <person name="Zeng Q."/>
            <person name="Koehrsen M."/>
            <person name="Alvarado L."/>
            <person name="Berlin A.M."/>
            <person name="Borenstein D."/>
            <person name="Chen Z."/>
            <person name="Engels R."/>
            <person name="Freedman E."/>
            <person name="Gellesch M."/>
            <person name="Goldberg J."/>
            <person name="Griggs A."/>
            <person name="Gujja S."/>
            <person name="Heiman D.I."/>
            <person name="Hepburn T.A."/>
            <person name="Howarth C."/>
            <person name="Jen D."/>
            <person name="Larson L."/>
            <person name="Lewis B."/>
            <person name="Mehta T."/>
            <person name="Park D."/>
            <person name="Pearson M."/>
            <person name="Roberts A."/>
            <person name="Saif S."/>
            <person name="Shea T.D."/>
            <person name="Shenoy N."/>
            <person name="Sisk P."/>
            <person name="Stolte C."/>
            <person name="Sykes S."/>
            <person name="Walk T."/>
            <person name="White J."/>
            <person name="Yandava C."/>
            <person name="Klein B."/>
            <person name="McEwen J.G."/>
            <person name="Puccia R."/>
            <person name="Goldman G.H."/>
            <person name="Felipe M.S."/>
            <person name="Nino-Vega G."/>
            <person name="San-Blas G."/>
            <person name="Taylor J.W."/>
            <person name="Mendoza L."/>
            <person name="Galagan J.E."/>
            <person name="Nusbaum C."/>
            <person name="Birren B.W."/>
        </authorList>
    </citation>
    <scope>NUCLEOTIDE SEQUENCE [LARGE SCALE GENOMIC DNA]</scope>
    <source>
        <strain evidence="3">H143</strain>
    </source>
</reference>
<accession>C6H8R4</accession>
<dbReference type="OrthoDB" id="10271400at2759"/>
<protein>
    <submittedName>
        <fullName evidence="2">Uncharacterized protein</fullName>
    </submittedName>
</protein>